<keyword evidence="5" id="KW-0472">Membrane</keyword>
<dbReference type="InParanoid" id="D8LGK9"/>
<evidence type="ECO:0000313" key="7">
    <source>
        <dbReference type="Proteomes" id="UP000002630"/>
    </source>
</evidence>
<dbReference type="PANTHER" id="PTHR31306:SF4">
    <property type="entry name" value="ALPHA-1,2-GALACTOSYLTRANSFERASE"/>
    <property type="match status" value="1"/>
</dbReference>
<organism evidence="6 7">
    <name type="scientific">Ectocarpus siliculosus</name>
    <name type="common">Brown alga</name>
    <name type="synonym">Conferva siliculosa</name>
    <dbReference type="NCBI Taxonomy" id="2880"/>
    <lineage>
        <taxon>Eukaryota</taxon>
        <taxon>Sar</taxon>
        <taxon>Stramenopiles</taxon>
        <taxon>Ochrophyta</taxon>
        <taxon>PX clade</taxon>
        <taxon>Phaeophyceae</taxon>
        <taxon>Ectocarpales</taxon>
        <taxon>Ectocarpaceae</taxon>
        <taxon>Ectocarpus</taxon>
    </lineage>
</organism>
<dbReference type="Gene3D" id="3.90.550.10">
    <property type="entry name" value="Spore Coat Polysaccharide Biosynthesis Protein SpsA, Chain A"/>
    <property type="match status" value="1"/>
</dbReference>
<sequence>MLQRHRNSKANSNRNQGKDVSTAAAAAAAAGRRTRKIATIGRRKLWIVVTSFIGCCFCMWLLFSLYVASSSEQSEARRAVRSGDVLDFQGITRTNSNDTDSGKPRIAIISNAVAFPFGSATTAHWSLFKEYFANKDCYANTHGYDLIIDSRNHVNGMGFYTDENGHRGGTNVHFNKPYLIRKWLPHYDWVLWLDMDALVVDLAKPIEKFIEEVGGQDGDIHVLVPQDQNVQFFFSACSLLLRNSPETMDMVEDWFTLKDTCPYAMYDDQSRLYAAILRMQLRCLDSAGGGRGINRVRKLFPPGGSSRLPRKMFPKGPDPGWVFQGQFGGIKTHPHLVEHAFSVHTKPFCQKSFQICSPFVDAILAPNYQKGMQRCYGQGWVAKPYMALATLHEGAKSGPAVDNEALGVHVKNASSVEALVPGLNVPYGIQFTGMRESQQANGGRGGGGDGSGGGPGWRQMGTKEDKRFCLASLPGAGGREFMGQVLGPLLLQRFCTLGSCDGISLSKAKRRAHREQTPCKIAKVYQVFPYNLMSDYARNSRQPFWHMSMIRDPVDR</sequence>
<feature type="region of interest" description="Disordered" evidence="4">
    <location>
        <begin position="1"/>
        <end position="24"/>
    </location>
</feature>
<keyword evidence="3" id="KW-0808">Transferase</keyword>
<keyword evidence="2" id="KW-0328">Glycosyltransferase</keyword>
<evidence type="ECO:0000256" key="4">
    <source>
        <dbReference type="SAM" id="MobiDB-lite"/>
    </source>
</evidence>
<dbReference type="Pfam" id="PF05637">
    <property type="entry name" value="Glyco_transf_34"/>
    <property type="match status" value="1"/>
</dbReference>
<dbReference type="GO" id="GO:0016757">
    <property type="term" value="F:glycosyltransferase activity"/>
    <property type="evidence" value="ECO:0007669"/>
    <property type="project" value="UniProtKB-KW"/>
</dbReference>
<feature type="transmembrane region" description="Helical" evidence="5">
    <location>
        <begin position="45"/>
        <end position="68"/>
    </location>
</feature>
<dbReference type="InterPro" id="IPR008630">
    <property type="entry name" value="Glyco_trans_34"/>
</dbReference>
<name>D8LGK9_ECTSI</name>
<proteinExistence type="inferred from homology"/>
<feature type="compositionally biased region" description="Gly residues" evidence="4">
    <location>
        <begin position="442"/>
        <end position="456"/>
    </location>
</feature>
<dbReference type="GO" id="GO:0000139">
    <property type="term" value="C:Golgi membrane"/>
    <property type="evidence" value="ECO:0007669"/>
    <property type="project" value="TreeGrafter"/>
</dbReference>
<evidence type="ECO:0000256" key="2">
    <source>
        <dbReference type="ARBA" id="ARBA00022676"/>
    </source>
</evidence>
<dbReference type="GO" id="GO:0006487">
    <property type="term" value="P:protein N-linked glycosylation"/>
    <property type="evidence" value="ECO:0007669"/>
    <property type="project" value="TreeGrafter"/>
</dbReference>
<dbReference type="EMBL" id="FN648201">
    <property type="protein sequence ID" value="CBN79066.1"/>
    <property type="molecule type" value="Genomic_DNA"/>
</dbReference>
<keyword evidence="5" id="KW-1133">Transmembrane helix</keyword>
<evidence type="ECO:0000256" key="3">
    <source>
        <dbReference type="ARBA" id="ARBA00022679"/>
    </source>
</evidence>
<dbReference type="AlphaFoldDB" id="D8LGK9"/>
<keyword evidence="5" id="KW-0812">Transmembrane</keyword>
<feature type="compositionally biased region" description="Polar residues" evidence="4">
    <location>
        <begin position="9"/>
        <end position="19"/>
    </location>
</feature>
<keyword evidence="7" id="KW-1185">Reference proteome</keyword>
<dbReference type="EMBL" id="FN649729">
    <property type="protein sequence ID" value="CBN79066.1"/>
    <property type="molecule type" value="Genomic_DNA"/>
</dbReference>
<accession>D8LGK9</accession>
<evidence type="ECO:0000256" key="1">
    <source>
        <dbReference type="ARBA" id="ARBA00005664"/>
    </source>
</evidence>
<dbReference type="Proteomes" id="UP000002630">
    <property type="component" value="Linkage Group LG04"/>
</dbReference>
<reference evidence="6 7" key="1">
    <citation type="journal article" date="2010" name="Nature">
        <title>The Ectocarpus genome and the independent evolution of multicellularity in brown algae.</title>
        <authorList>
            <person name="Cock J.M."/>
            <person name="Sterck L."/>
            <person name="Rouze P."/>
            <person name="Scornet D."/>
            <person name="Allen A.E."/>
            <person name="Amoutzias G."/>
            <person name="Anthouard V."/>
            <person name="Artiguenave F."/>
            <person name="Aury J.M."/>
            <person name="Badger J.H."/>
            <person name="Beszteri B."/>
            <person name="Billiau K."/>
            <person name="Bonnet E."/>
            <person name="Bothwell J.H."/>
            <person name="Bowler C."/>
            <person name="Boyen C."/>
            <person name="Brownlee C."/>
            <person name="Carrano C.J."/>
            <person name="Charrier B."/>
            <person name="Cho G.Y."/>
            <person name="Coelho S.M."/>
            <person name="Collen J."/>
            <person name="Corre E."/>
            <person name="Da Silva C."/>
            <person name="Delage L."/>
            <person name="Delaroque N."/>
            <person name="Dittami S.M."/>
            <person name="Doulbeau S."/>
            <person name="Elias M."/>
            <person name="Farnham G."/>
            <person name="Gachon C.M."/>
            <person name="Gschloessl B."/>
            <person name="Heesch S."/>
            <person name="Jabbari K."/>
            <person name="Jubin C."/>
            <person name="Kawai H."/>
            <person name="Kimura K."/>
            <person name="Kloareg B."/>
            <person name="Kupper F.C."/>
            <person name="Lang D."/>
            <person name="Le Bail A."/>
            <person name="Leblanc C."/>
            <person name="Lerouge P."/>
            <person name="Lohr M."/>
            <person name="Lopez P.J."/>
            <person name="Martens C."/>
            <person name="Maumus F."/>
            <person name="Michel G."/>
            <person name="Miranda-Saavedra D."/>
            <person name="Morales J."/>
            <person name="Moreau H."/>
            <person name="Motomura T."/>
            <person name="Nagasato C."/>
            <person name="Napoli C.A."/>
            <person name="Nelson D.R."/>
            <person name="Nyvall-Collen P."/>
            <person name="Peters A.F."/>
            <person name="Pommier C."/>
            <person name="Potin P."/>
            <person name="Poulain J."/>
            <person name="Quesneville H."/>
            <person name="Read B."/>
            <person name="Rensing S.A."/>
            <person name="Ritter A."/>
            <person name="Rousvoal S."/>
            <person name="Samanta M."/>
            <person name="Samson G."/>
            <person name="Schroeder D.C."/>
            <person name="Segurens B."/>
            <person name="Strittmatter M."/>
            <person name="Tonon T."/>
            <person name="Tregear J.W."/>
            <person name="Valentin K."/>
            <person name="von Dassow P."/>
            <person name="Yamagishi T."/>
            <person name="Van de Peer Y."/>
            <person name="Wincker P."/>
        </authorList>
    </citation>
    <scope>NUCLEOTIDE SEQUENCE [LARGE SCALE GENOMIC DNA]</scope>
    <source>
        <strain evidence="7">Ec32 / CCAP1310/4</strain>
    </source>
</reference>
<dbReference type="OrthoDB" id="205108at2759"/>
<gene>
    <name evidence="6" type="ORF">Esi_0168_0075</name>
</gene>
<dbReference type="InterPro" id="IPR029044">
    <property type="entry name" value="Nucleotide-diphossugar_trans"/>
</dbReference>
<evidence type="ECO:0000256" key="5">
    <source>
        <dbReference type="SAM" id="Phobius"/>
    </source>
</evidence>
<comment type="similarity">
    <text evidence="1">Belongs to the glycosyltransferase 34 family.</text>
</comment>
<protein>
    <submittedName>
        <fullName evidence="6">Uncharacterized protein</fullName>
    </submittedName>
</protein>
<feature type="region of interest" description="Disordered" evidence="4">
    <location>
        <begin position="437"/>
        <end position="458"/>
    </location>
</feature>
<evidence type="ECO:0000313" key="6">
    <source>
        <dbReference type="EMBL" id="CBN79066.1"/>
    </source>
</evidence>
<dbReference type="PANTHER" id="PTHR31306">
    <property type="entry name" value="ALPHA-1,6-MANNOSYLTRANSFERASE MNN11-RELATED"/>
    <property type="match status" value="1"/>
</dbReference>